<feature type="compositionally biased region" description="Polar residues" evidence="1">
    <location>
        <begin position="175"/>
        <end position="187"/>
    </location>
</feature>
<feature type="region of interest" description="Disordered" evidence="1">
    <location>
        <begin position="140"/>
        <end position="187"/>
    </location>
</feature>
<dbReference type="PANTHER" id="PTHR17604">
    <property type="entry name" value="TRANSCRIPTION COFACTOR VESTIGIAL-LIKE PROTEIN 4"/>
    <property type="match status" value="1"/>
</dbReference>
<dbReference type="PANTHER" id="PTHR17604:SF7">
    <property type="entry name" value="TONDU-DOMAIN-CONTAINING GROWTH INHIBITOR, ISOFORM A"/>
    <property type="match status" value="1"/>
</dbReference>
<feature type="compositionally biased region" description="Pro residues" evidence="1">
    <location>
        <begin position="350"/>
        <end position="359"/>
    </location>
</feature>
<dbReference type="GO" id="GO:0045892">
    <property type="term" value="P:negative regulation of DNA-templated transcription"/>
    <property type="evidence" value="ECO:0007669"/>
    <property type="project" value="TreeGrafter"/>
</dbReference>
<feature type="compositionally biased region" description="Low complexity" evidence="1">
    <location>
        <begin position="537"/>
        <end position="562"/>
    </location>
</feature>
<dbReference type="OrthoDB" id="10040691at2759"/>
<evidence type="ECO:0000313" key="2">
    <source>
        <dbReference type="EMBL" id="KNC31977.1"/>
    </source>
</evidence>
<dbReference type="Proteomes" id="UP000037069">
    <property type="component" value="Unassembled WGS sequence"/>
</dbReference>
<gene>
    <name evidence="2" type="ORF">FF38_13875</name>
</gene>
<feature type="region of interest" description="Disordered" evidence="1">
    <location>
        <begin position="252"/>
        <end position="413"/>
    </location>
</feature>
<accession>A0A0L0CIE6</accession>
<evidence type="ECO:0008006" key="4">
    <source>
        <dbReference type="Google" id="ProtNLM"/>
    </source>
</evidence>
<reference evidence="2 3" key="1">
    <citation type="journal article" date="2015" name="Nat. Commun.">
        <title>Lucilia cuprina genome unlocks parasitic fly biology to underpin future interventions.</title>
        <authorList>
            <person name="Anstead C.A."/>
            <person name="Korhonen P.K."/>
            <person name="Young N.D."/>
            <person name="Hall R.S."/>
            <person name="Jex A.R."/>
            <person name="Murali S.C."/>
            <person name="Hughes D.S."/>
            <person name="Lee S.F."/>
            <person name="Perry T."/>
            <person name="Stroehlein A.J."/>
            <person name="Ansell B.R."/>
            <person name="Breugelmans B."/>
            <person name="Hofmann A."/>
            <person name="Qu J."/>
            <person name="Dugan S."/>
            <person name="Lee S.L."/>
            <person name="Chao H."/>
            <person name="Dinh H."/>
            <person name="Han Y."/>
            <person name="Doddapaneni H.V."/>
            <person name="Worley K.C."/>
            <person name="Muzny D.M."/>
            <person name="Ioannidis P."/>
            <person name="Waterhouse R.M."/>
            <person name="Zdobnov E.M."/>
            <person name="James P.J."/>
            <person name="Bagnall N.H."/>
            <person name="Kotze A.C."/>
            <person name="Gibbs R.A."/>
            <person name="Richards S."/>
            <person name="Batterham P."/>
            <person name="Gasser R.B."/>
        </authorList>
    </citation>
    <scope>NUCLEOTIDE SEQUENCE [LARGE SCALE GENOMIC DNA]</scope>
    <source>
        <strain evidence="2 3">LS</strain>
        <tissue evidence="2">Full body</tissue>
    </source>
</reference>
<feature type="compositionally biased region" description="Low complexity" evidence="1">
    <location>
        <begin position="365"/>
        <end position="381"/>
    </location>
</feature>
<feature type="compositionally biased region" description="Low complexity" evidence="1">
    <location>
        <begin position="586"/>
        <end position="617"/>
    </location>
</feature>
<name>A0A0L0CIE6_LUCCU</name>
<dbReference type="AlphaFoldDB" id="A0A0L0CIE6"/>
<dbReference type="OMA" id="SQRAMFY"/>
<dbReference type="InterPro" id="IPR006627">
    <property type="entry name" value="TDU_repeat"/>
</dbReference>
<evidence type="ECO:0000313" key="3">
    <source>
        <dbReference type="Proteomes" id="UP000037069"/>
    </source>
</evidence>
<dbReference type="SMART" id="SM00711">
    <property type="entry name" value="TDU"/>
    <property type="match status" value="2"/>
</dbReference>
<comment type="caution">
    <text evidence="2">The sequence shown here is derived from an EMBL/GenBank/DDBJ whole genome shotgun (WGS) entry which is preliminary data.</text>
</comment>
<feature type="region of interest" description="Disordered" evidence="1">
    <location>
        <begin position="532"/>
        <end position="621"/>
    </location>
</feature>
<dbReference type="EMBL" id="JRES01000355">
    <property type="protein sequence ID" value="KNC31977.1"/>
    <property type="molecule type" value="Genomic_DNA"/>
</dbReference>
<protein>
    <recommendedName>
        <fullName evidence="4">Transcription cofactor vestigial-like protein 4</fullName>
    </recommendedName>
</protein>
<keyword evidence="3" id="KW-1185">Reference proteome</keyword>
<sequence>MESALDVLSRAATMVQDNANGELKYNCCRLTQIKKMDYLYIVNAFKQQQQQFLLHQQQLQQQLQSQSSTTNTLSLQQQLDSSNMSNSLIWQPWRDLQQAAVHHQLYHQHHQLLFKKETRLTSKELPTTAWRRERRLRTGEYHHPHHHPSPGSSTNSVRASSPSSSPPPAAHVQHSPISSGSVSNTNTHIHTNAHQISIMMAAAAAASMRPLSESASCSASSPPPHSTLTGQINLGQIAHSQVLQHIHSVQSDDAPLDMSVGTLKQRNSPPPPYREPLPGSQFASSLARPSVITQAPPKRDVRESPLVANRENDNRSCESIDEHFRRSLGPGYHALFSKRSPANQSTKTPSPQPQNPQPPRAHVRSPSPTLPSSSGASSLPSHTVLTQLELNPPPAYPTSLPTDNHQHNTQHAHQNQVHVAPKANSVLLSPAAIATQIKISTRPNSPPLPLVVRPCGQPKQQQAISLQKSSSLIAITPLTSPHSPAPIPGVKLGNTTQTPIFNAVGSRTASPLPLHQHQQQLPAVGVTISHFASIDNSPSSSPRRTPPAMNVPVSNPSPNLPAIMRIKTEPGLQNVKSHNPTPPASPTSTTNHNVSSNSTTFSSNTSSPSPSSPITSNWKSTNAGNASAEVLASVDDHFAKALGDTWKKLQESKEVRK</sequence>
<feature type="compositionally biased region" description="Basic and acidic residues" evidence="1">
    <location>
        <begin position="310"/>
        <end position="325"/>
    </location>
</feature>
<dbReference type="STRING" id="7375.A0A0L0CIE6"/>
<evidence type="ECO:0000256" key="1">
    <source>
        <dbReference type="SAM" id="MobiDB-lite"/>
    </source>
</evidence>
<organism evidence="2 3">
    <name type="scientific">Lucilia cuprina</name>
    <name type="common">Green bottle fly</name>
    <name type="synonym">Australian sheep blowfly</name>
    <dbReference type="NCBI Taxonomy" id="7375"/>
    <lineage>
        <taxon>Eukaryota</taxon>
        <taxon>Metazoa</taxon>
        <taxon>Ecdysozoa</taxon>
        <taxon>Arthropoda</taxon>
        <taxon>Hexapoda</taxon>
        <taxon>Insecta</taxon>
        <taxon>Pterygota</taxon>
        <taxon>Neoptera</taxon>
        <taxon>Endopterygota</taxon>
        <taxon>Diptera</taxon>
        <taxon>Brachycera</taxon>
        <taxon>Muscomorpha</taxon>
        <taxon>Oestroidea</taxon>
        <taxon>Calliphoridae</taxon>
        <taxon>Luciliinae</taxon>
        <taxon>Lucilia</taxon>
    </lineage>
</organism>
<feature type="compositionally biased region" description="Low complexity" evidence="1">
    <location>
        <begin position="149"/>
        <end position="163"/>
    </location>
</feature>
<proteinExistence type="predicted"/>
<dbReference type="GO" id="GO:0001223">
    <property type="term" value="F:transcription coactivator binding"/>
    <property type="evidence" value="ECO:0007669"/>
    <property type="project" value="TreeGrafter"/>
</dbReference>
<dbReference type="InterPro" id="IPR028184">
    <property type="entry name" value="VGLL4"/>
</dbReference>